<comment type="caution">
    <text evidence="1">The sequence shown here is derived from an EMBL/GenBank/DDBJ whole genome shotgun (WGS) entry which is preliminary data.</text>
</comment>
<proteinExistence type="predicted"/>
<dbReference type="EMBL" id="CAJPWZ010000945">
    <property type="protein sequence ID" value="CAG2204382.1"/>
    <property type="molecule type" value="Genomic_DNA"/>
</dbReference>
<protein>
    <recommendedName>
        <fullName evidence="3">IgGFc-binding protein N-terminal domain-containing protein</fullName>
    </recommendedName>
</protein>
<dbReference type="PANTHER" id="PTHR46534">
    <property type="entry name" value="IGGFC_BINDING DOMAIN-CONTAINING PROTEIN"/>
    <property type="match status" value="1"/>
</dbReference>
<gene>
    <name evidence="1" type="ORF">MEDL_18840</name>
</gene>
<accession>A0A8S3RBQ8</accession>
<evidence type="ECO:0000313" key="1">
    <source>
        <dbReference type="EMBL" id="CAG2204382.1"/>
    </source>
</evidence>
<sequence length="235" mass="26992">MHSEIRSNIQSVKREIDSVLYTSYNRSNEYYKDRRKLRKLSGKLLGLSKHMKDPSYNRTWINKTINDDELSSYGKDHKGKLFYTMFPIQDTLYSFKVQIIITAHTHTSVEIISEYAEINRTMIITTGVEYINIPSLVVNLETGRTYTTVLISADQLITVVGLISEFNCDSDCNSSSFIVLPLTVLDKEYSIITQPHNIQNCGIIATATNTTVVIDIDPKEHNINWKCYYPTWTTN</sequence>
<evidence type="ECO:0000313" key="2">
    <source>
        <dbReference type="Proteomes" id="UP000683360"/>
    </source>
</evidence>
<keyword evidence="2" id="KW-1185">Reference proteome</keyword>
<organism evidence="1 2">
    <name type="scientific">Mytilus edulis</name>
    <name type="common">Blue mussel</name>
    <dbReference type="NCBI Taxonomy" id="6550"/>
    <lineage>
        <taxon>Eukaryota</taxon>
        <taxon>Metazoa</taxon>
        <taxon>Spiralia</taxon>
        <taxon>Lophotrochozoa</taxon>
        <taxon>Mollusca</taxon>
        <taxon>Bivalvia</taxon>
        <taxon>Autobranchia</taxon>
        <taxon>Pteriomorphia</taxon>
        <taxon>Mytilida</taxon>
        <taxon>Mytiloidea</taxon>
        <taxon>Mytilidae</taxon>
        <taxon>Mytilinae</taxon>
        <taxon>Mytilus</taxon>
    </lineage>
</organism>
<dbReference type="Proteomes" id="UP000683360">
    <property type="component" value="Unassembled WGS sequence"/>
</dbReference>
<evidence type="ECO:0008006" key="3">
    <source>
        <dbReference type="Google" id="ProtNLM"/>
    </source>
</evidence>
<dbReference type="PANTHER" id="PTHR46534:SF1">
    <property type="entry name" value="IGGFC-BINDING PROTEIN N-TERMINAL DOMAIN-CONTAINING PROTEIN"/>
    <property type="match status" value="1"/>
</dbReference>
<dbReference type="AlphaFoldDB" id="A0A8S3RBQ8"/>
<name>A0A8S3RBQ8_MYTED</name>
<reference evidence="1" key="1">
    <citation type="submission" date="2021-03" db="EMBL/GenBank/DDBJ databases">
        <authorList>
            <person name="Bekaert M."/>
        </authorList>
    </citation>
    <scope>NUCLEOTIDE SEQUENCE</scope>
</reference>